<dbReference type="RefSeq" id="WP_338095994.1">
    <property type="nucleotide sequence ID" value="NZ_JAWDKB010000003.1"/>
</dbReference>
<accession>A0AAE4MFS2</accession>
<sequence>MQEKHKTTLIIAAVAIAVVLILYGCFTFVSNDEGFMIHSFPTPGDVTIKQITDEDLARHPALKHSLETLDPIFVTTNPFALIRFGDQCVNKSESIMIQNEFGVMYWEDGASKPSYRRLLWNDTYYELQGYIT</sequence>
<proteinExistence type="predicted"/>
<keyword evidence="1" id="KW-0472">Membrane</keyword>
<protein>
    <submittedName>
        <fullName evidence="2">Uncharacterized protein</fullName>
    </submittedName>
</protein>
<dbReference type="Proteomes" id="UP001283212">
    <property type="component" value="Unassembled WGS sequence"/>
</dbReference>
<keyword evidence="1" id="KW-1133">Transmembrane helix</keyword>
<dbReference type="PROSITE" id="PS51257">
    <property type="entry name" value="PROKAR_LIPOPROTEIN"/>
    <property type="match status" value="1"/>
</dbReference>
<organism evidence="2 3">
    <name type="scientific">Methanorbis rubei</name>
    <dbReference type="NCBI Taxonomy" id="3028300"/>
    <lineage>
        <taxon>Archaea</taxon>
        <taxon>Methanobacteriati</taxon>
        <taxon>Methanobacteriota</taxon>
        <taxon>Stenosarchaea group</taxon>
        <taxon>Methanomicrobia</taxon>
        <taxon>Methanomicrobiales</taxon>
        <taxon>Methanocorpusculaceae</taxon>
        <taxon>Methanorbis</taxon>
    </lineage>
</organism>
<dbReference type="EMBL" id="JAWDKB010000003">
    <property type="protein sequence ID" value="MDV0443471.1"/>
    <property type="molecule type" value="Genomic_DNA"/>
</dbReference>
<name>A0AAE4MFS2_9EURY</name>
<evidence type="ECO:0000256" key="1">
    <source>
        <dbReference type="SAM" id="Phobius"/>
    </source>
</evidence>
<reference evidence="2 3" key="1">
    <citation type="submission" date="2023-06" db="EMBL/GenBank/DDBJ databases">
        <title>Genome sequence of Methancorpusculaceae sp. Cs1.</title>
        <authorList>
            <person name="Protasov E."/>
            <person name="Platt K."/>
            <person name="Poehlein A."/>
            <person name="Daniel R."/>
            <person name="Brune A."/>
        </authorList>
    </citation>
    <scope>NUCLEOTIDE SEQUENCE [LARGE SCALE GENOMIC DNA]</scope>
    <source>
        <strain evidence="2 3">Cs1</strain>
    </source>
</reference>
<dbReference type="AlphaFoldDB" id="A0AAE4MFS2"/>
<keyword evidence="3" id="KW-1185">Reference proteome</keyword>
<feature type="transmembrane region" description="Helical" evidence="1">
    <location>
        <begin position="7"/>
        <end position="29"/>
    </location>
</feature>
<comment type="caution">
    <text evidence="2">The sequence shown here is derived from an EMBL/GenBank/DDBJ whole genome shotgun (WGS) entry which is preliminary data.</text>
</comment>
<evidence type="ECO:0000313" key="2">
    <source>
        <dbReference type="EMBL" id="MDV0443471.1"/>
    </source>
</evidence>
<evidence type="ECO:0000313" key="3">
    <source>
        <dbReference type="Proteomes" id="UP001283212"/>
    </source>
</evidence>
<gene>
    <name evidence="2" type="ORF">McpCs1_08480</name>
</gene>
<keyword evidence="1" id="KW-0812">Transmembrane</keyword>